<reference evidence="11 12" key="1">
    <citation type="journal article" date="2018" name="Mol. Biol. Evol.">
        <title>Broad Genomic Sampling Reveals a Smut Pathogenic Ancestry of the Fungal Clade Ustilaginomycotina.</title>
        <authorList>
            <person name="Kijpornyongpan T."/>
            <person name="Mondo S.J."/>
            <person name="Barry K."/>
            <person name="Sandor L."/>
            <person name="Lee J."/>
            <person name="Lipzen A."/>
            <person name="Pangilinan J."/>
            <person name="LaButti K."/>
            <person name="Hainaut M."/>
            <person name="Henrissat B."/>
            <person name="Grigoriev I.V."/>
            <person name="Spatafora J.W."/>
            <person name="Aime M.C."/>
        </authorList>
    </citation>
    <scope>NUCLEOTIDE SEQUENCE [LARGE SCALE GENOMIC DNA]</scope>
    <source>
        <strain evidence="11 12">MCA 5214</strain>
    </source>
</reference>
<dbReference type="InterPro" id="IPR007676">
    <property type="entry name" value="Ribophorin_I"/>
</dbReference>
<evidence type="ECO:0000256" key="10">
    <source>
        <dbReference type="RuleBase" id="RU361143"/>
    </source>
</evidence>
<name>A0A316US76_9BASI</name>
<accession>A0A316US76</accession>
<evidence type="ECO:0000256" key="8">
    <source>
        <dbReference type="ARBA" id="ARBA00022989"/>
    </source>
</evidence>
<sequence length="530" mass="56776">MLAKRIGLALAALIVGTTSSLASSAPAYSASDFHVHSISVNHELGGATHTTSQLHLIEQPSSAAQDKYYISLSPQEAASLSWSEVNAKFGPGLAPEQRTVLSLRNEGYSIPTGDSPTHLYSVTLPPNFLTQPAEKEERGIVTPNITLAIDLGFHHISEALPKAVGQKEDASLRWTGDAVPRSVYAVGKARVKAKSPSAKIHSYSMEPPSSEITKSGATITFGPFERIKPLTVDSAPPPTAQVHHTHEHPIVALVSLDRHVEVSHWGDSLSFKDNVWLRNDGPALKGHFSRVDHQVGTFYGGRGRNLVLDFGLQLPPKARDAYFVDQIGNVSTSNFRSGHPALGREQDVDTPSHSLPAHSASLLQLQPRYPLLGGWNYTFTIGWDLPLGPGGWGKSLGAGKYSVAVPFWNAFPSSGGGPGGSVPAKRVETRIVLPEGAEVLSVHLPFEDDDAAEGAATVRYETHTTYLDTVGRASVVVSKERVSHRHAGNIYVVYRLSGWQHVRKIGAVAGVAAALFAGTMGVRRVGGKKV</sequence>
<keyword evidence="6 10" id="KW-0732">Signal</keyword>
<evidence type="ECO:0000313" key="12">
    <source>
        <dbReference type="Proteomes" id="UP000245884"/>
    </source>
</evidence>
<keyword evidence="5" id="KW-0812">Transmembrane</keyword>
<dbReference type="PANTHER" id="PTHR21049">
    <property type="entry name" value="RIBOPHORIN I"/>
    <property type="match status" value="1"/>
</dbReference>
<evidence type="ECO:0000256" key="9">
    <source>
        <dbReference type="ARBA" id="ARBA00023136"/>
    </source>
</evidence>
<dbReference type="Proteomes" id="UP000245884">
    <property type="component" value="Unassembled WGS sequence"/>
</dbReference>
<keyword evidence="9" id="KW-0472">Membrane</keyword>
<evidence type="ECO:0000256" key="3">
    <source>
        <dbReference type="ARBA" id="ARBA00004922"/>
    </source>
</evidence>
<dbReference type="OrthoDB" id="310030at2759"/>
<dbReference type="GO" id="GO:0018279">
    <property type="term" value="P:protein N-linked glycosylation via asparagine"/>
    <property type="evidence" value="ECO:0007669"/>
    <property type="project" value="TreeGrafter"/>
</dbReference>
<gene>
    <name evidence="11" type="ORF">BDZ90DRAFT_252053</name>
</gene>
<dbReference type="GeneID" id="37029575"/>
<protein>
    <recommendedName>
        <fullName evidence="10">Dolichyl-diphosphooligosaccharide--protein glycosyltransferase subunit 1</fullName>
    </recommendedName>
</protein>
<dbReference type="EMBL" id="KZ819667">
    <property type="protein sequence ID" value="PWN27628.1"/>
    <property type="molecule type" value="Genomic_DNA"/>
</dbReference>
<evidence type="ECO:0000256" key="1">
    <source>
        <dbReference type="ARBA" id="ARBA00002791"/>
    </source>
</evidence>
<keyword evidence="7 10" id="KW-0256">Endoplasmic reticulum</keyword>
<dbReference type="Pfam" id="PF04597">
    <property type="entry name" value="Ribophorin_I"/>
    <property type="match status" value="1"/>
</dbReference>
<dbReference type="PANTHER" id="PTHR21049:SF0">
    <property type="entry name" value="DOLICHYL-DIPHOSPHOOLIGOSACCHARIDE--PROTEIN GLYCOSYLTRANSFERASE SUBUNIT 1"/>
    <property type="match status" value="1"/>
</dbReference>
<proteinExistence type="inferred from homology"/>
<evidence type="ECO:0000313" key="11">
    <source>
        <dbReference type="EMBL" id="PWN27628.1"/>
    </source>
</evidence>
<comment type="subcellular location">
    <subcellularLocation>
        <location evidence="2 10">Endoplasmic reticulum membrane</location>
        <topology evidence="2 10">Single-pass type I membrane protein</topology>
    </subcellularLocation>
</comment>
<comment type="function">
    <text evidence="1 10">Subunit of the oligosaccharyl transferase (OST) complex that catalyzes the initial transfer of a defined glycan (Glc(3)Man(9)GlcNAc(2) in eukaryotes) from the lipid carrier dolichol-pyrophosphate to an asparagine residue within an Asn-X-Ser/Thr consensus motif in nascent polypeptide chains, the first step in protein N-glycosylation. N-glycosylation occurs cotranslationally and the complex associates with the Sec61 complex at the channel-forming translocon complex that mediates protein translocation across the endoplasmic reticulum (ER). All subunits are required for a maximal enzyme activity.</text>
</comment>
<dbReference type="GO" id="GO:0008250">
    <property type="term" value="C:oligosaccharyltransferase complex"/>
    <property type="evidence" value="ECO:0007669"/>
    <property type="project" value="UniProtKB-UniRule"/>
</dbReference>
<evidence type="ECO:0000256" key="4">
    <source>
        <dbReference type="ARBA" id="ARBA00008905"/>
    </source>
</evidence>
<dbReference type="STRING" id="1569628.A0A316US76"/>
<evidence type="ECO:0000256" key="2">
    <source>
        <dbReference type="ARBA" id="ARBA00004115"/>
    </source>
</evidence>
<comment type="pathway">
    <text evidence="3 10">Protein modification; protein glycosylation.</text>
</comment>
<evidence type="ECO:0000256" key="7">
    <source>
        <dbReference type="ARBA" id="ARBA00022824"/>
    </source>
</evidence>
<dbReference type="RefSeq" id="XP_025362240.1">
    <property type="nucleotide sequence ID" value="XM_025507752.1"/>
</dbReference>
<evidence type="ECO:0000256" key="6">
    <source>
        <dbReference type="ARBA" id="ARBA00022729"/>
    </source>
</evidence>
<organism evidence="11 12">
    <name type="scientific">Jaminaea rosea</name>
    <dbReference type="NCBI Taxonomy" id="1569628"/>
    <lineage>
        <taxon>Eukaryota</taxon>
        <taxon>Fungi</taxon>
        <taxon>Dikarya</taxon>
        <taxon>Basidiomycota</taxon>
        <taxon>Ustilaginomycotina</taxon>
        <taxon>Exobasidiomycetes</taxon>
        <taxon>Microstromatales</taxon>
        <taxon>Microstromatales incertae sedis</taxon>
        <taxon>Jaminaea</taxon>
    </lineage>
</organism>
<comment type="subunit">
    <text evidence="10">Component of the oligosaccharyltransferase (OST) complex.</text>
</comment>
<dbReference type="AlphaFoldDB" id="A0A316US76"/>
<comment type="similarity">
    <text evidence="4 10">Belongs to the OST1 family.</text>
</comment>
<feature type="signal peptide" evidence="10">
    <location>
        <begin position="1"/>
        <end position="22"/>
    </location>
</feature>
<dbReference type="UniPathway" id="UPA00378"/>
<keyword evidence="12" id="KW-1185">Reference proteome</keyword>
<evidence type="ECO:0000256" key="5">
    <source>
        <dbReference type="ARBA" id="ARBA00022692"/>
    </source>
</evidence>
<feature type="chain" id="PRO_5016193582" description="Dolichyl-diphosphooligosaccharide--protein glycosyltransferase subunit 1" evidence="10">
    <location>
        <begin position="23"/>
        <end position="530"/>
    </location>
</feature>
<keyword evidence="8" id="KW-1133">Transmembrane helix</keyword>